<evidence type="ECO:0000256" key="1">
    <source>
        <dbReference type="ARBA" id="ARBA00023015"/>
    </source>
</evidence>
<dbReference type="PANTHER" id="PTHR47506:SF3">
    <property type="entry name" value="HTH-TYPE TRANSCRIPTIONAL REGULATOR LMRA"/>
    <property type="match status" value="1"/>
</dbReference>
<evidence type="ECO:0000256" key="3">
    <source>
        <dbReference type="ARBA" id="ARBA00023163"/>
    </source>
</evidence>
<dbReference type="Proteomes" id="UP000245506">
    <property type="component" value="Unassembled WGS sequence"/>
</dbReference>
<dbReference type="GO" id="GO:0003677">
    <property type="term" value="F:DNA binding"/>
    <property type="evidence" value="ECO:0007669"/>
    <property type="project" value="UniProtKB-UniRule"/>
</dbReference>
<keyword evidence="3" id="KW-0804">Transcription</keyword>
<feature type="DNA-binding region" description="H-T-H motif" evidence="4">
    <location>
        <begin position="54"/>
        <end position="73"/>
    </location>
</feature>
<dbReference type="PANTHER" id="PTHR47506">
    <property type="entry name" value="TRANSCRIPTIONAL REGULATORY PROTEIN"/>
    <property type="match status" value="1"/>
</dbReference>
<dbReference type="InterPro" id="IPR009057">
    <property type="entry name" value="Homeodomain-like_sf"/>
</dbReference>
<dbReference type="EMBL" id="QGKL01000014">
    <property type="protein sequence ID" value="PWQ98120.1"/>
    <property type="molecule type" value="Genomic_DNA"/>
</dbReference>
<dbReference type="PROSITE" id="PS01081">
    <property type="entry name" value="HTH_TETR_1"/>
    <property type="match status" value="1"/>
</dbReference>
<dbReference type="InterPro" id="IPR011075">
    <property type="entry name" value="TetR_C"/>
</dbReference>
<accession>A0A317CP50</accession>
<dbReference type="Pfam" id="PF00440">
    <property type="entry name" value="TetR_N"/>
    <property type="match status" value="1"/>
</dbReference>
<dbReference type="SUPFAM" id="SSF46689">
    <property type="entry name" value="Homeodomain-like"/>
    <property type="match status" value="1"/>
</dbReference>
<feature type="domain" description="HTH tetR-type" evidence="5">
    <location>
        <begin position="31"/>
        <end position="91"/>
    </location>
</feature>
<evidence type="ECO:0000259" key="5">
    <source>
        <dbReference type="PROSITE" id="PS50977"/>
    </source>
</evidence>
<proteinExistence type="predicted"/>
<dbReference type="AlphaFoldDB" id="A0A317CP50"/>
<evidence type="ECO:0000313" key="6">
    <source>
        <dbReference type="EMBL" id="PWQ98120.1"/>
    </source>
</evidence>
<evidence type="ECO:0000313" key="7">
    <source>
        <dbReference type="Proteomes" id="UP000245506"/>
    </source>
</evidence>
<comment type="caution">
    <text evidence="6">The sequence shown here is derived from an EMBL/GenBank/DDBJ whole genome shotgun (WGS) entry which is preliminary data.</text>
</comment>
<dbReference type="InterPro" id="IPR036271">
    <property type="entry name" value="Tet_transcr_reg_TetR-rel_C_sf"/>
</dbReference>
<keyword evidence="7" id="KW-1185">Reference proteome</keyword>
<keyword evidence="2 4" id="KW-0238">DNA-binding</keyword>
<protein>
    <submittedName>
        <fullName evidence="6">TetR family transcriptional regulator</fullName>
    </submittedName>
</protein>
<dbReference type="Gene3D" id="1.10.357.10">
    <property type="entry name" value="Tetracycline Repressor, domain 2"/>
    <property type="match status" value="1"/>
</dbReference>
<dbReference type="PROSITE" id="PS50977">
    <property type="entry name" value="HTH_TETR_2"/>
    <property type="match status" value="1"/>
</dbReference>
<dbReference type="InterPro" id="IPR023772">
    <property type="entry name" value="DNA-bd_HTH_TetR-type_CS"/>
</dbReference>
<organism evidence="6 7">
    <name type="scientific">Leucothrix arctica</name>
    <dbReference type="NCBI Taxonomy" id="1481894"/>
    <lineage>
        <taxon>Bacteria</taxon>
        <taxon>Pseudomonadati</taxon>
        <taxon>Pseudomonadota</taxon>
        <taxon>Gammaproteobacteria</taxon>
        <taxon>Thiotrichales</taxon>
        <taxon>Thiotrichaceae</taxon>
        <taxon>Leucothrix</taxon>
    </lineage>
</organism>
<name>A0A317CP50_9GAMM</name>
<dbReference type="InterPro" id="IPR001647">
    <property type="entry name" value="HTH_TetR"/>
</dbReference>
<dbReference type="Pfam" id="PF16925">
    <property type="entry name" value="TetR_C_13"/>
    <property type="match status" value="1"/>
</dbReference>
<keyword evidence="1" id="KW-0805">Transcription regulation</keyword>
<dbReference type="OrthoDB" id="4541465at2"/>
<dbReference type="SUPFAM" id="SSF48498">
    <property type="entry name" value="Tetracyclin repressor-like, C-terminal domain"/>
    <property type="match status" value="1"/>
</dbReference>
<sequence>MTKNFFNDRTKKLWHLWDCRPCNKNPESDHIETREKILIAAFEEIYEHGYQAASLSNILKNTEATKGALYHHFKNKKELGYAVLDEVVCESYMDSWIRPLENIDDPITVIKELLTDYAEMATQDDIRRGCPLHNLAQEMSPIDDDFRERISKAYTDWQKAIENAFEQGKKAGNVNPSIDSKSLALFFVATLEGCMGMAKTTQSITTLTCCGEALLERVESLRPKFISSET</sequence>
<dbReference type="PRINTS" id="PR00455">
    <property type="entry name" value="HTHTETR"/>
</dbReference>
<dbReference type="RefSeq" id="WP_109822334.1">
    <property type="nucleotide sequence ID" value="NZ_QGKL01000014.1"/>
</dbReference>
<evidence type="ECO:0000256" key="2">
    <source>
        <dbReference type="ARBA" id="ARBA00023125"/>
    </source>
</evidence>
<evidence type="ECO:0000256" key="4">
    <source>
        <dbReference type="PROSITE-ProRule" id="PRU00335"/>
    </source>
</evidence>
<reference evidence="6 7" key="1">
    <citation type="submission" date="2018-05" db="EMBL/GenBank/DDBJ databases">
        <title>Leucothrix arctica sp. nov., isolated from Arctic seawater.</title>
        <authorList>
            <person name="Choi A."/>
            <person name="Baek K."/>
        </authorList>
    </citation>
    <scope>NUCLEOTIDE SEQUENCE [LARGE SCALE GENOMIC DNA]</scope>
    <source>
        <strain evidence="6 7">IMCC9719</strain>
    </source>
</reference>
<gene>
    <name evidence="6" type="ORF">DKT75_04985</name>
</gene>